<reference evidence="2 3" key="1">
    <citation type="journal article" date="2018" name="J. Microbiol.">
        <title>Baekduia soli gen. nov., sp. nov., a novel bacterium isolated from the soil of Baekdu Mountain and proposal of a novel family name, Baekduiaceae fam. nov.</title>
        <authorList>
            <person name="An D.S."/>
            <person name="Siddiqi M.Z."/>
            <person name="Kim K.H."/>
            <person name="Yu H.S."/>
            <person name="Im W.T."/>
        </authorList>
    </citation>
    <scope>NUCLEOTIDE SEQUENCE [LARGE SCALE GENOMIC DNA]</scope>
    <source>
        <strain evidence="2 3">BR7-21</strain>
    </source>
</reference>
<dbReference type="EMBL" id="CP042430">
    <property type="protein sequence ID" value="QEC46329.1"/>
    <property type="molecule type" value="Genomic_DNA"/>
</dbReference>
<keyword evidence="3" id="KW-1185">Reference proteome</keyword>
<sequence>MPRRPLILALVAALAVAGVVVYLVTRGGGQPQRAVGDPLAEALAYAPASSEVVADVDLTPGSPQRDALTGLARTFPAARFASGAVPGALRPLGLDADADLPRILGGPLVIAGSKDAATALTRAVTGLQLDLVGLLRTGAVAAVTGRSASDVAGVFSGAVKDGRMRALPDLRGAKQYALPDDGGRVAVRGPDVVLAGTSARLGQALALRDRQGGLSAATFAARLGPLSGPALVRVAAQPRVLIGDRAHGVPFVDALRGGALALSVASPGLRLHVHLTTDPAGLRAQDLPLAPGAAPPSPAPGVAALSAGARGLDQTIRLLDAVRKDLDVPLLAPVTGALDTLDSVKGPLKTFGRIDADAALIDQLSGTTTFTREPGGIAIRAELRDGGPLRTALNRIAAIPDVAISLAGVTDLDLDKAGDDAYEVRRKGTTFLKLAVLGNTLVVSTDLNAGLRAIADRRPAPGADRRARGAGAARHGRRGAGPACQPARAAAAGAPRARRVRRPRCRRLRHGGRPRRDRDARAEPLTPARSDPQ</sequence>
<dbReference type="AlphaFoldDB" id="A0A5B8U017"/>
<dbReference type="Proteomes" id="UP000321805">
    <property type="component" value="Chromosome"/>
</dbReference>
<evidence type="ECO:0000313" key="3">
    <source>
        <dbReference type="Proteomes" id="UP000321805"/>
    </source>
</evidence>
<gene>
    <name evidence="2" type="ORF">FSW04_01205</name>
</gene>
<organism evidence="2 3">
    <name type="scientific">Baekduia soli</name>
    <dbReference type="NCBI Taxonomy" id="496014"/>
    <lineage>
        <taxon>Bacteria</taxon>
        <taxon>Bacillati</taxon>
        <taxon>Actinomycetota</taxon>
        <taxon>Thermoleophilia</taxon>
        <taxon>Solirubrobacterales</taxon>
        <taxon>Baekduiaceae</taxon>
        <taxon>Baekduia</taxon>
    </lineage>
</organism>
<dbReference type="KEGG" id="bsol:FSW04_01205"/>
<feature type="compositionally biased region" description="Low complexity" evidence="1">
    <location>
        <begin position="480"/>
        <end position="495"/>
    </location>
</feature>
<evidence type="ECO:0000256" key="1">
    <source>
        <dbReference type="SAM" id="MobiDB-lite"/>
    </source>
</evidence>
<accession>A0A5B8U017</accession>
<feature type="region of interest" description="Disordered" evidence="1">
    <location>
        <begin position="458"/>
        <end position="533"/>
    </location>
</feature>
<feature type="compositionally biased region" description="Basic and acidic residues" evidence="1">
    <location>
        <begin position="458"/>
        <end position="467"/>
    </location>
</feature>
<evidence type="ECO:0000313" key="2">
    <source>
        <dbReference type="EMBL" id="QEC46329.1"/>
    </source>
</evidence>
<name>A0A5B8U017_9ACTN</name>
<proteinExistence type="predicted"/>
<evidence type="ECO:0008006" key="4">
    <source>
        <dbReference type="Google" id="ProtNLM"/>
    </source>
</evidence>
<protein>
    <recommendedName>
        <fullName evidence="4">DUF3352 domain-containing protein</fullName>
    </recommendedName>
</protein>
<feature type="compositionally biased region" description="Basic residues" evidence="1">
    <location>
        <begin position="496"/>
        <end position="513"/>
    </location>
</feature>
<dbReference type="RefSeq" id="WP_146915411.1">
    <property type="nucleotide sequence ID" value="NZ_CP042430.1"/>
</dbReference>
<dbReference type="OrthoDB" id="9827233at2"/>